<keyword evidence="2" id="KW-1185">Reference proteome</keyword>
<protein>
    <submittedName>
        <fullName evidence="1">Uncharacterized protein</fullName>
    </submittedName>
</protein>
<dbReference type="AlphaFoldDB" id="A0A0G4JYV6"/>
<accession>A0A0G4JYV6</accession>
<dbReference type="EMBL" id="CGIG01000001">
    <property type="protein sequence ID" value="CPR19209.1"/>
    <property type="molecule type" value="Genomic_DNA"/>
</dbReference>
<evidence type="ECO:0000313" key="1">
    <source>
        <dbReference type="EMBL" id="CPR19209.1"/>
    </source>
</evidence>
<sequence length="39" mass="4419">MVYISMLLNKTMAMINEFTWGKQPLIIVMADSGGQLLIF</sequence>
<reference evidence="2" key="1">
    <citation type="submission" date="2015-01" db="EMBL/GenBank/DDBJ databases">
        <authorList>
            <person name="Paterson Steve"/>
        </authorList>
    </citation>
    <scope>NUCLEOTIDE SEQUENCE [LARGE SCALE GENOMIC DNA]</scope>
    <source>
        <strain evidence="2">OBR1</strain>
    </source>
</reference>
<evidence type="ECO:0000313" key="2">
    <source>
        <dbReference type="Proteomes" id="UP000044377"/>
    </source>
</evidence>
<dbReference type="STRING" id="1109412.BN1221_03635"/>
<organism evidence="1 2">
    <name type="scientific">Brenneria goodwinii</name>
    <dbReference type="NCBI Taxonomy" id="1109412"/>
    <lineage>
        <taxon>Bacteria</taxon>
        <taxon>Pseudomonadati</taxon>
        <taxon>Pseudomonadota</taxon>
        <taxon>Gammaproteobacteria</taxon>
        <taxon>Enterobacterales</taxon>
        <taxon>Pectobacteriaceae</taxon>
        <taxon>Brenneria</taxon>
    </lineage>
</organism>
<proteinExistence type="predicted"/>
<gene>
    <name evidence="1" type="ORF">BN1221_03635</name>
</gene>
<name>A0A0G4JYV6_9GAMM</name>
<dbReference type="Proteomes" id="UP000044377">
    <property type="component" value="Unassembled WGS sequence"/>
</dbReference>